<evidence type="ECO:0000313" key="1">
    <source>
        <dbReference type="EMBL" id="SFI86206.1"/>
    </source>
</evidence>
<proteinExistence type="predicted"/>
<protein>
    <submittedName>
        <fullName evidence="1">Uncharacterized protein</fullName>
    </submittedName>
</protein>
<dbReference type="AlphaFoldDB" id="A0A1I3LNZ7"/>
<evidence type="ECO:0000313" key="2">
    <source>
        <dbReference type="Proteomes" id="UP000199548"/>
    </source>
</evidence>
<dbReference type="Proteomes" id="UP000199548">
    <property type="component" value="Unassembled WGS sequence"/>
</dbReference>
<dbReference type="RefSeq" id="WP_143098082.1">
    <property type="nucleotide sequence ID" value="NZ_CP041743.1"/>
</dbReference>
<dbReference type="STRING" id="420953.SAMN05192543_104503"/>
<accession>A0A1I3LNZ7</accession>
<name>A0A1I3LNZ7_9BURK</name>
<sequence>MRSLSMEEKLNLRPDKDGTVRVGTSGIFNKASAAVRYTSQHNAKVCGVMNDLINDETMAGHYATQHHGDREGQLCLLHFPGAAIQTRGKKWLCESWAY</sequence>
<dbReference type="EMBL" id="FOQU01000004">
    <property type="protein sequence ID" value="SFI86206.1"/>
    <property type="molecule type" value="Genomic_DNA"/>
</dbReference>
<gene>
    <name evidence="1" type="ORF">SAMN05192543_104503</name>
</gene>
<reference evidence="1 2" key="1">
    <citation type="submission" date="2016-10" db="EMBL/GenBank/DDBJ databases">
        <authorList>
            <person name="de Groot N.N."/>
        </authorList>
    </citation>
    <scope>NUCLEOTIDE SEQUENCE [LARGE SCALE GENOMIC DNA]</scope>
    <source>
        <strain evidence="1 2">LMG 23650</strain>
    </source>
</reference>
<organism evidence="1 2">
    <name type="scientific">Paraburkholderia megapolitana</name>
    <dbReference type="NCBI Taxonomy" id="420953"/>
    <lineage>
        <taxon>Bacteria</taxon>
        <taxon>Pseudomonadati</taxon>
        <taxon>Pseudomonadota</taxon>
        <taxon>Betaproteobacteria</taxon>
        <taxon>Burkholderiales</taxon>
        <taxon>Burkholderiaceae</taxon>
        <taxon>Paraburkholderia</taxon>
    </lineage>
</organism>
<keyword evidence="2" id="KW-1185">Reference proteome</keyword>